<comment type="caution">
    <text evidence="1">The sequence shown here is derived from an EMBL/GenBank/DDBJ whole genome shotgun (WGS) entry which is preliminary data.</text>
</comment>
<accession>A0ABP0F365</accession>
<name>A0ABP0F365_CLALP</name>
<evidence type="ECO:0000313" key="2">
    <source>
        <dbReference type="EMBL" id="CAK8695126.1"/>
    </source>
</evidence>
<dbReference type="PANTHER" id="PTHR46114">
    <property type="entry name" value="APPLE DOMAIN-CONTAINING PROTEIN"/>
    <property type="match status" value="1"/>
</dbReference>
<reference evidence="1 3" key="1">
    <citation type="submission" date="2024-02" db="EMBL/GenBank/DDBJ databases">
        <authorList>
            <person name="Daric V."/>
            <person name="Darras S."/>
        </authorList>
    </citation>
    <scope>NUCLEOTIDE SEQUENCE [LARGE SCALE GENOMIC DNA]</scope>
</reference>
<protein>
    <submittedName>
        <fullName evidence="1">Uncharacterized protein</fullName>
    </submittedName>
</protein>
<dbReference type="PANTHER" id="PTHR46114:SF1">
    <property type="entry name" value="ZAD DOMAIN-CONTAINING PROTEIN"/>
    <property type="match status" value="1"/>
</dbReference>
<dbReference type="EMBL" id="CAWYQH010000001">
    <property type="protein sequence ID" value="CAK8672697.1"/>
    <property type="molecule type" value="Genomic_DNA"/>
</dbReference>
<evidence type="ECO:0000313" key="3">
    <source>
        <dbReference type="Proteomes" id="UP001642483"/>
    </source>
</evidence>
<keyword evidence="3" id="KW-1185">Reference proteome</keyword>
<gene>
    <name evidence="1" type="ORF">CVLEPA_LOCUS2385</name>
    <name evidence="2" type="ORF">CVLEPA_LOCUS28412</name>
</gene>
<sequence length="147" mass="17170">MLFKCFIQKCLEFSVYFEVFEDLCYCKDVEGLFGAVGIDHDPTQWWRFIDSSTKSLKAVLLHNGNIYPSIPLAYSLQMKEDYENVKQLLIKINYTQFKWYVCGDFKMLGILLGLQGGYSKYSCFLCLWNSRADGEHYEKINGRHGKN</sequence>
<dbReference type="EMBL" id="CAWYQH010000141">
    <property type="protein sequence ID" value="CAK8695126.1"/>
    <property type="molecule type" value="Genomic_DNA"/>
</dbReference>
<evidence type="ECO:0000313" key="1">
    <source>
        <dbReference type="EMBL" id="CAK8672697.1"/>
    </source>
</evidence>
<proteinExistence type="predicted"/>
<organism evidence="1 3">
    <name type="scientific">Clavelina lepadiformis</name>
    <name type="common">Light-bulb sea squirt</name>
    <name type="synonym">Ascidia lepadiformis</name>
    <dbReference type="NCBI Taxonomy" id="159417"/>
    <lineage>
        <taxon>Eukaryota</taxon>
        <taxon>Metazoa</taxon>
        <taxon>Chordata</taxon>
        <taxon>Tunicata</taxon>
        <taxon>Ascidiacea</taxon>
        <taxon>Aplousobranchia</taxon>
        <taxon>Clavelinidae</taxon>
        <taxon>Clavelina</taxon>
    </lineage>
</organism>
<dbReference type="Proteomes" id="UP001642483">
    <property type="component" value="Unassembled WGS sequence"/>
</dbReference>